<keyword evidence="2" id="KW-1185">Reference proteome</keyword>
<gene>
    <name evidence="1" type="ORF">F4820DRAFT_78583</name>
</gene>
<dbReference type="Proteomes" id="UP001497700">
    <property type="component" value="Unassembled WGS sequence"/>
</dbReference>
<sequence>MIIALHGNNSGAGLCGVSARSPRAPQGSEWVDELLTLFPTLLTGVTYCNRAWILQEFLLCSRRILFGKHQVHFLCNTVRYCESIDDARGPGGALNTNPKQPDFFC</sequence>
<accession>A0ACB9ZB75</accession>
<comment type="caution">
    <text evidence="1">The sequence shown here is derived from an EMBL/GenBank/DDBJ whole genome shotgun (WGS) entry which is preliminary data.</text>
</comment>
<reference evidence="1 2" key="1">
    <citation type="journal article" date="2022" name="New Phytol.">
        <title>Ecological generalism drives hyperdiversity of secondary metabolite gene clusters in xylarialean endophytes.</title>
        <authorList>
            <person name="Franco M.E.E."/>
            <person name="Wisecaver J.H."/>
            <person name="Arnold A.E."/>
            <person name="Ju Y.M."/>
            <person name="Slot J.C."/>
            <person name="Ahrendt S."/>
            <person name="Moore L.P."/>
            <person name="Eastman K.E."/>
            <person name="Scott K."/>
            <person name="Konkel Z."/>
            <person name="Mondo S.J."/>
            <person name="Kuo A."/>
            <person name="Hayes R.D."/>
            <person name="Haridas S."/>
            <person name="Andreopoulos B."/>
            <person name="Riley R."/>
            <person name="LaButti K."/>
            <person name="Pangilinan J."/>
            <person name="Lipzen A."/>
            <person name="Amirebrahimi M."/>
            <person name="Yan J."/>
            <person name="Adam C."/>
            <person name="Keymanesh K."/>
            <person name="Ng V."/>
            <person name="Louie K."/>
            <person name="Northen T."/>
            <person name="Drula E."/>
            <person name="Henrissat B."/>
            <person name="Hsieh H.M."/>
            <person name="Youens-Clark K."/>
            <person name="Lutzoni F."/>
            <person name="Miadlikowska J."/>
            <person name="Eastwood D.C."/>
            <person name="Hamelin R.C."/>
            <person name="Grigoriev I.V."/>
            <person name="U'Ren J.M."/>
        </authorList>
    </citation>
    <scope>NUCLEOTIDE SEQUENCE [LARGE SCALE GENOMIC DNA]</scope>
    <source>
        <strain evidence="1 2">CBS 119005</strain>
    </source>
</reference>
<proteinExistence type="predicted"/>
<evidence type="ECO:0000313" key="1">
    <source>
        <dbReference type="EMBL" id="KAI4869002.1"/>
    </source>
</evidence>
<name>A0ACB9ZB75_9PEZI</name>
<dbReference type="EMBL" id="MU393434">
    <property type="protein sequence ID" value="KAI4869002.1"/>
    <property type="molecule type" value="Genomic_DNA"/>
</dbReference>
<organism evidence="1 2">
    <name type="scientific">Hypoxylon rubiginosum</name>
    <dbReference type="NCBI Taxonomy" id="110542"/>
    <lineage>
        <taxon>Eukaryota</taxon>
        <taxon>Fungi</taxon>
        <taxon>Dikarya</taxon>
        <taxon>Ascomycota</taxon>
        <taxon>Pezizomycotina</taxon>
        <taxon>Sordariomycetes</taxon>
        <taxon>Xylariomycetidae</taxon>
        <taxon>Xylariales</taxon>
        <taxon>Hypoxylaceae</taxon>
        <taxon>Hypoxylon</taxon>
    </lineage>
</organism>
<evidence type="ECO:0000313" key="2">
    <source>
        <dbReference type="Proteomes" id="UP001497700"/>
    </source>
</evidence>
<protein>
    <submittedName>
        <fullName evidence="1">Uncharacterized protein</fullName>
    </submittedName>
</protein>